<evidence type="ECO:0000313" key="2">
    <source>
        <dbReference type="EMBL" id="ACO09391.1"/>
    </source>
</evidence>
<feature type="region of interest" description="Disordered" evidence="1">
    <location>
        <begin position="316"/>
        <end position="364"/>
    </location>
</feature>
<proteinExistence type="evidence at transcript level"/>
<reference evidence="2" key="1">
    <citation type="submission" date="2009-03" db="EMBL/GenBank/DDBJ databases">
        <title>Osmerus mordax full-length cDNAs.</title>
        <authorList>
            <person name="von Schalburg K."/>
            <person name="Leong J."/>
            <person name="Cooper G."/>
            <person name="Davidson W.S."/>
            <person name="Koop B.F."/>
        </authorList>
    </citation>
    <scope>NUCLEOTIDE SEQUENCE</scope>
    <source>
        <tissue evidence="2">Brain</tissue>
    </source>
</reference>
<name>C1BK38_OSMMO</name>
<feature type="compositionally biased region" description="Polar residues" evidence="1">
    <location>
        <begin position="325"/>
        <end position="344"/>
    </location>
</feature>
<sequence>MLCESRLWRLALCPDQDNTEPQDLSFLVPQDQVIRTGSQSSAAPLLSTPPSPDQLRRRGYSTLPREPQSLSLSVGDCIQPHPPQVPPYQALPPQKRPQPGRPISPGMEIPGQAFSPAPAPFLVPSSCQSICQNYSDLHIGGDQVLPIFTPDGALLPCSESRADRPFIHSCDVPPAGEEFLPETPFLREAPGVLKGGSSRWRAGSGRDRSFLLQGREGPFSNSLLNRYLEHELLDLYKQYMLESSARGGAPGPGDPVSPCLLLGSELVITSLDHITLQLSRVGNLEAGRAKDMVLSCLLRVASDFGESQISTPMLQISNDDRSSHTDSSAGPEVQTQPETQSGVTSVPEEERHADFSDPPAKDML</sequence>
<dbReference type="Pfam" id="PF15133">
    <property type="entry name" value="TASL"/>
    <property type="match status" value="1"/>
</dbReference>
<dbReference type="AlphaFoldDB" id="C1BK38"/>
<dbReference type="InterPro" id="IPR027869">
    <property type="entry name" value="TASL"/>
</dbReference>
<protein>
    <submittedName>
        <fullName evidence="2">CXorf21</fullName>
    </submittedName>
</protein>
<dbReference type="PANTHER" id="PTHR14889:SF3">
    <property type="entry name" value="TLR ADAPTER INTERACTING WITH SLC15A4 ON THE LYSOSOME"/>
    <property type="match status" value="1"/>
</dbReference>
<accession>C1BK38</accession>
<dbReference type="PANTHER" id="PTHR14889">
    <property type="entry name" value="RCG36411"/>
    <property type="match status" value="1"/>
</dbReference>
<feature type="compositionally biased region" description="Basic and acidic residues" evidence="1">
    <location>
        <begin position="348"/>
        <end position="364"/>
    </location>
</feature>
<evidence type="ECO:0000256" key="1">
    <source>
        <dbReference type="SAM" id="MobiDB-lite"/>
    </source>
</evidence>
<feature type="region of interest" description="Disordered" evidence="1">
    <location>
        <begin position="37"/>
        <end position="107"/>
    </location>
</feature>
<dbReference type="GO" id="GO:0034121">
    <property type="term" value="P:regulation of toll-like receptor signaling pathway"/>
    <property type="evidence" value="ECO:0007669"/>
    <property type="project" value="InterPro"/>
</dbReference>
<dbReference type="EMBL" id="BT074967">
    <property type="protein sequence ID" value="ACO09391.1"/>
    <property type="molecule type" value="mRNA"/>
</dbReference>
<feature type="compositionally biased region" description="Pro residues" evidence="1">
    <location>
        <begin position="80"/>
        <end position="102"/>
    </location>
</feature>
<organism evidence="2">
    <name type="scientific">Osmerus mordax</name>
    <name type="common">Rainbow smelt</name>
    <name type="synonym">Atherina mordax</name>
    <dbReference type="NCBI Taxonomy" id="8014"/>
    <lineage>
        <taxon>Eukaryota</taxon>
        <taxon>Metazoa</taxon>
        <taxon>Chordata</taxon>
        <taxon>Craniata</taxon>
        <taxon>Vertebrata</taxon>
        <taxon>Euteleostomi</taxon>
        <taxon>Actinopterygii</taxon>
        <taxon>Neopterygii</taxon>
        <taxon>Teleostei</taxon>
        <taxon>Stomiati</taxon>
        <taxon>Osmeriformes</taxon>
        <taxon>Osmeridae</taxon>
        <taxon>Osmerus</taxon>
    </lineage>
</organism>
<dbReference type="GO" id="GO:0035751">
    <property type="term" value="P:regulation of lysosomal lumen pH"/>
    <property type="evidence" value="ECO:0007669"/>
    <property type="project" value="TreeGrafter"/>
</dbReference>
<gene>
    <name evidence="2" type="primary">CX021</name>
</gene>